<proteinExistence type="predicted"/>
<accession>A0AAT9JNC9</accession>
<sequence>PATPTEESVTAFKPIRYACFMKMDGTKSSQRPGQSRAADVTIFLRTWLT</sequence>
<reference evidence="1" key="1">
    <citation type="journal article" date="2023" name="Microbiome">
        <title>Phages are unrecognized players in the ecology of the oral pathogen Porphyromonas gingivalis.</title>
        <authorList>
            <person name="Matrishin C.B."/>
            <person name="Haase E.M."/>
            <person name="Dewhirst F.E."/>
            <person name="Mark Welch J.L."/>
            <person name="Miranda-Sanchez F."/>
            <person name="Chen T."/>
            <person name="MacFarland D.C."/>
            <person name="Kauffman K.M."/>
        </authorList>
    </citation>
    <scope>NUCLEOTIDE SEQUENCE</scope>
</reference>
<reference evidence="1" key="2">
    <citation type="submission" date="2024-05" db="EMBL/GenBank/DDBJ databases">
        <authorList>
            <person name="Matrishin C.B."/>
            <person name="Kauffman K.M."/>
        </authorList>
    </citation>
    <scope>NUCLEOTIDE SEQUENCE</scope>
</reference>
<name>A0AAT9JNC9_9CAUD</name>
<organism evidence="1">
    <name type="scientific">Porphyromonas phage phage026a_KCOM2802</name>
    <dbReference type="NCBI Taxonomy" id="3154116"/>
    <lineage>
        <taxon>Viruses</taxon>
        <taxon>Duplodnaviria</taxon>
        <taxon>Heunggongvirae</taxon>
        <taxon>Uroviricota</taxon>
        <taxon>Caudoviricetes</taxon>
        <taxon>Nixviridae</taxon>
        <taxon>Excelsiorvirus</taxon>
        <taxon>Excelsiorvirus pging00S</taxon>
    </lineage>
</organism>
<feature type="non-terminal residue" evidence="1">
    <location>
        <position position="1"/>
    </location>
</feature>
<dbReference type="EMBL" id="BK068107">
    <property type="protein sequence ID" value="DBA56017.1"/>
    <property type="molecule type" value="Genomic_DNA"/>
</dbReference>
<protein>
    <submittedName>
        <fullName evidence="1">Uncharacterized protein</fullName>
    </submittedName>
</protein>
<evidence type="ECO:0000313" key="1">
    <source>
        <dbReference type="EMBL" id="DBA56017.1"/>
    </source>
</evidence>